<sequence>MLEYPTFKSYSRKLLTLTLIFKNDEILLGMKNRGMGKGKWNGFGGKVEPNETIDDAAKREVKEECGLDVISMEKIGIIDFEYVGSKEILEGHIYFCDLFEGDIIESDEMAPIKWFKIKDSPCDTMWIDHKYWFPMILKKIPFKAHFKYLNDDTMIDSTIILSNTVNKTRETWVNVVVKKDNQILICKHKHIDESEYLNRHEQVMTGESIENAALRYLKMHYEITTEKLQKIAVVNIELIDKPYIQEIQFFVVDISKSTNATLTNDYQWFDTSNLQAKKLWPDDKFLSTLFMMKPFNAYFLIDNDNVLCSKYNNNE</sequence>
<accession>A0A6G0U7V0</accession>
<dbReference type="InterPro" id="IPR020084">
    <property type="entry name" value="NUDIX_hydrolase_CS"/>
</dbReference>
<keyword evidence="5" id="KW-0479">Metal-binding</keyword>
<evidence type="ECO:0000256" key="4">
    <source>
        <dbReference type="ARBA" id="ARBA00011245"/>
    </source>
</evidence>
<evidence type="ECO:0000313" key="25">
    <source>
        <dbReference type="EMBL" id="KAE9545027.1"/>
    </source>
</evidence>
<evidence type="ECO:0000256" key="16">
    <source>
        <dbReference type="ARBA" id="ARBA00030634"/>
    </source>
</evidence>
<comment type="caution">
    <text evidence="25">The sequence shown here is derived from an EMBL/GenBank/DDBJ whole genome shotgun (WGS) entry which is preliminary data.</text>
</comment>
<evidence type="ECO:0000256" key="22">
    <source>
        <dbReference type="ARBA" id="ARBA00049032"/>
    </source>
</evidence>
<dbReference type="Gene3D" id="3.90.79.10">
    <property type="entry name" value="Nucleoside Triphosphate Pyrophosphohydrolase"/>
    <property type="match status" value="2"/>
</dbReference>
<gene>
    <name evidence="25" type="ORF">AGLY_000570</name>
</gene>
<comment type="cofactor">
    <cofactor evidence="1">
        <name>Mg(2+)</name>
        <dbReference type="ChEBI" id="CHEBI:18420"/>
    </cofactor>
</comment>
<dbReference type="OrthoDB" id="408303at2759"/>
<evidence type="ECO:0000256" key="1">
    <source>
        <dbReference type="ARBA" id="ARBA00001946"/>
    </source>
</evidence>
<dbReference type="GO" id="GO:0005634">
    <property type="term" value="C:nucleus"/>
    <property type="evidence" value="ECO:0007669"/>
    <property type="project" value="UniProtKB-SubCell"/>
</dbReference>
<keyword evidence="26" id="KW-1185">Reference proteome</keyword>
<comment type="catalytic activity">
    <reaction evidence="12">
        <text>2-oxo-ATP + H2O = 2-oxo-AMP + diphosphate + H(+)</text>
        <dbReference type="Rhea" id="RHEA:67392"/>
        <dbReference type="ChEBI" id="CHEBI:15377"/>
        <dbReference type="ChEBI" id="CHEBI:15378"/>
        <dbReference type="ChEBI" id="CHEBI:33019"/>
        <dbReference type="ChEBI" id="CHEBI:71395"/>
        <dbReference type="ChEBI" id="CHEBI:172878"/>
    </reaction>
    <physiologicalReaction direction="left-to-right" evidence="12">
        <dbReference type="Rhea" id="RHEA:67393"/>
    </physiologicalReaction>
</comment>
<evidence type="ECO:0000256" key="3">
    <source>
        <dbReference type="ARBA" id="ARBA00005582"/>
    </source>
</evidence>
<organism evidence="25 26">
    <name type="scientific">Aphis glycines</name>
    <name type="common">Soybean aphid</name>
    <dbReference type="NCBI Taxonomy" id="307491"/>
    <lineage>
        <taxon>Eukaryota</taxon>
        <taxon>Metazoa</taxon>
        <taxon>Ecdysozoa</taxon>
        <taxon>Arthropoda</taxon>
        <taxon>Hexapoda</taxon>
        <taxon>Insecta</taxon>
        <taxon>Pterygota</taxon>
        <taxon>Neoptera</taxon>
        <taxon>Paraneoptera</taxon>
        <taxon>Hemiptera</taxon>
        <taxon>Sternorrhyncha</taxon>
        <taxon>Aphidomorpha</taxon>
        <taxon>Aphidoidea</taxon>
        <taxon>Aphididae</taxon>
        <taxon>Aphidini</taxon>
        <taxon>Aphis</taxon>
        <taxon>Aphis</taxon>
    </lineage>
</organism>
<dbReference type="GO" id="GO:0008413">
    <property type="term" value="F:8-oxo-7,8-dihydroguanosine triphosphate pyrophosphatase activity"/>
    <property type="evidence" value="ECO:0007669"/>
    <property type="project" value="InterPro"/>
</dbReference>
<keyword evidence="7" id="KW-0460">Magnesium</keyword>
<evidence type="ECO:0000256" key="23">
    <source>
        <dbReference type="ARBA" id="ARBA00053094"/>
    </source>
</evidence>
<evidence type="ECO:0000256" key="2">
    <source>
        <dbReference type="ARBA" id="ARBA00004123"/>
    </source>
</evidence>
<comment type="catalytic activity">
    <reaction evidence="9">
        <text>8-oxo-dATP + H2O = 8-oxo-dAMP + diphosphate + H(+)</text>
        <dbReference type="Rhea" id="RHEA:65396"/>
        <dbReference type="ChEBI" id="CHEBI:15377"/>
        <dbReference type="ChEBI" id="CHEBI:15378"/>
        <dbReference type="ChEBI" id="CHEBI:33019"/>
        <dbReference type="ChEBI" id="CHEBI:71361"/>
        <dbReference type="ChEBI" id="CHEBI:172871"/>
    </reaction>
    <physiologicalReaction direction="left-to-right" evidence="9">
        <dbReference type="Rhea" id="RHEA:65397"/>
    </physiologicalReaction>
</comment>
<dbReference type="AlphaFoldDB" id="A0A6G0U7V0"/>
<evidence type="ECO:0000256" key="15">
    <source>
        <dbReference type="ARBA" id="ARBA00029673"/>
    </source>
</evidence>
<keyword evidence="6" id="KW-0378">Hydrolase</keyword>
<evidence type="ECO:0000256" key="18">
    <source>
        <dbReference type="ARBA" id="ARBA00031927"/>
    </source>
</evidence>
<dbReference type="PANTHER" id="PTHR43758">
    <property type="entry name" value="7,8-DIHYDRO-8-OXOGUANINE TRIPHOSPHATASE"/>
    <property type="match status" value="1"/>
</dbReference>
<evidence type="ECO:0000313" key="26">
    <source>
        <dbReference type="Proteomes" id="UP000475862"/>
    </source>
</evidence>
<evidence type="ECO:0000256" key="19">
    <source>
        <dbReference type="ARBA" id="ARBA00032071"/>
    </source>
</evidence>
<dbReference type="EC" id="3.6.1.56" evidence="13"/>
<evidence type="ECO:0000256" key="10">
    <source>
        <dbReference type="ARBA" id="ARBA00024459"/>
    </source>
</evidence>
<reference evidence="25 26" key="1">
    <citation type="submission" date="2019-08" db="EMBL/GenBank/DDBJ databases">
        <title>The genome of the soybean aphid Biotype 1, its phylome, world population structure and adaptation to the North American continent.</title>
        <authorList>
            <person name="Giordano R."/>
            <person name="Donthu R.K."/>
            <person name="Hernandez A.G."/>
            <person name="Wright C.L."/>
            <person name="Zimin A.V."/>
        </authorList>
    </citation>
    <scope>NUCLEOTIDE SEQUENCE [LARGE SCALE GENOMIC DNA]</scope>
    <source>
        <tissue evidence="25">Whole aphids</tissue>
    </source>
</reference>
<comment type="catalytic activity">
    <reaction evidence="20">
        <text>N(6)-methyl-ATP + H2O = N(6)-methyl-AMP + diphosphate + H(+)</text>
        <dbReference type="Rhea" id="RHEA:67608"/>
        <dbReference type="ChEBI" id="CHEBI:15377"/>
        <dbReference type="ChEBI" id="CHEBI:15378"/>
        <dbReference type="ChEBI" id="CHEBI:33019"/>
        <dbReference type="ChEBI" id="CHEBI:144842"/>
        <dbReference type="ChEBI" id="CHEBI:172873"/>
    </reaction>
    <physiologicalReaction direction="left-to-right" evidence="20">
        <dbReference type="Rhea" id="RHEA:67609"/>
    </physiologicalReaction>
</comment>
<dbReference type="InterPro" id="IPR015797">
    <property type="entry name" value="NUDIX_hydrolase-like_dom_sf"/>
</dbReference>
<evidence type="ECO:0000256" key="9">
    <source>
        <dbReference type="ARBA" id="ARBA00024448"/>
    </source>
</evidence>
<evidence type="ECO:0000259" key="24">
    <source>
        <dbReference type="PROSITE" id="PS51462"/>
    </source>
</evidence>
<comment type="subunit">
    <text evidence="4">Monomer.</text>
</comment>
<dbReference type="Proteomes" id="UP000475862">
    <property type="component" value="Unassembled WGS sequence"/>
</dbReference>
<comment type="similarity">
    <text evidence="3">Belongs to the Nudix hydrolase family.</text>
</comment>
<dbReference type="GO" id="GO:0008828">
    <property type="term" value="F:dATP diphosphatase activity"/>
    <property type="evidence" value="ECO:0007669"/>
    <property type="project" value="UniProtKB-EC"/>
</dbReference>
<dbReference type="GO" id="GO:0046872">
    <property type="term" value="F:metal ion binding"/>
    <property type="evidence" value="ECO:0007669"/>
    <property type="project" value="UniProtKB-KW"/>
</dbReference>
<comment type="subcellular location">
    <subcellularLocation>
        <location evidence="2">Nucleus</location>
    </subcellularLocation>
</comment>
<dbReference type="SUPFAM" id="SSF55811">
    <property type="entry name" value="Nudix"/>
    <property type="match status" value="2"/>
</dbReference>
<evidence type="ECO:0000256" key="13">
    <source>
        <dbReference type="ARBA" id="ARBA00026103"/>
    </source>
</evidence>
<dbReference type="PRINTS" id="PR01403">
    <property type="entry name" value="8OXTPHPHTASE"/>
</dbReference>
<evidence type="ECO:0000256" key="17">
    <source>
        <dbReference type="ARBA" id="ARBA00030682"/>
    </source>
</evidence>
<evidence type="ECO:0000256" key="5">
    <source>
        <dbReference type="ARBA" id="ARBA00022723"/>
    </source>
</evidence>
<dbReference type="PROSITE" id="PS51462">
    <property type="entry name" value="NUDIX"/>
    <property type="match status" value="1"/>
</dbReference>
<dbReference type="PROSITE" id="PS00893">
    <property type="entry name" value="NUDIX_BOX"/>
    <property type="match status" value="1"/>
</dbReference>
<comment type="catalytic activity">
    <reaction evidence="10">
        <text>2-oxo-dATP + H2O = 2-oxo-dAMP + diphosphate + H(+)</text>
        <dbReference type="Rhea" id="RHEA:31583"/>
        <dbReference type="ChEBI" id="CHEBI:15377"/>
        <dbReference type="ChEBI" id="CHEBI:15378"/>
        <dbReference type="ChEBI" id="CHEBI:33019"/>
        <dbReference type="ChEBI" id="CHEBI:63212"/>
        <dbReference type="ChEBI" id="CHEBI:77897"/>
        <dbReference type="EC" id="3.6.1.56"/>
    </reaction>
    <physiologicalReaction direction="left-to-right" evidence="10">
        <dbReference type="Rhea" id="RHEA:31584"/>
    </physiologicalReaction>
</comment>
<comment type="catalytic activity">
    <reaction evidence="11">
        <text>8-oxo-dGTP + H2O = 8-oxo-dGMP + diphosphate + H(+)</text>
        <dbReference type="Rhea" id="RHEA:31575"/>
        <dbReference type="ChEBI" id="CHEBI:15377"/>
        <dbReference type="ChEBI" id="CHEBI:15378"/>
        <dbReference type="ChEBI" id="CHEBI:33019"/>
        <dbReference type="ChEBI" id="CHEBI:63224"/>
        <dbReference type="ChEBI" id="CHEBI:77896"/>
    </reaction>
    <physiologicalReaction direction="left-to-right" evidence="11">
        <dbReference type="Rhea" id="RHEA:31576"/>
    </physiologicalReaction>
</comment>
<evidence type="ECO:0000256" key="11">
    <source>
        <dbReference type="ARBA" id="ARBA00024486"/>
    </source>
</evidence>
<comment type="catalytic activity">
    <reaction evidence="22">
        <text>N(6)-methyl-dATP + H2O = N(6)-methyl-dAMP + diphosphate + H(+)</text>
        <dbReference type="Rhea" id="RHEA:67604"/>
        <dbReference type="ChEBI" id="CHEBI:15377"/>
        <dbReference type="ChEBI" id="CHEBI:15378"/>
        <dbReference type="ChEBI" id="CHEBI:33019"/>
        <dbReference type="ChEBI" id="CHEBI:169976"/>
        <dbReference type="ChEBI" id="CHEBI:172872"/>
    </reaction>
    <physiologicalReaction direction="left-to-right" evidence="22">
        <dbReference type="Rhea" id="RHEA:67605"/>
    </physiologicalReaction>
</comment>
<evidence type="ECO:0000256" key="7">
    <source>
        <dbReference type="ARBA" id="ARBA00022842"/>
    </source>
</evidence>
<evidence type="ECO:0000256" key="8">
    <source>
        <dbReference type="ARBA" id="ARBA00023242"/>
    </source>
</evidence>
<evidence type="ECO:0000256" key="21">
    <source>
        <dbReference type="ARBA" id="ARBA00048894"/>
    </source>
</evidence>
<keyword evidence="8" id="KW-0539">Nucleus</keyword>
<comment type="catalytic activity">
    <reaction evidence="21">
        <text>O(6)-methyl-dGTP + H2O = O(6)-methyl-dGMP + diphosphate + H(+)</text>
        <dbReference type="Rhea" id="RHEA:67600"/>
        <dbReference type="ChEBI" id="CHEBI:15377"/>
        <dbReference type="ChEBI" id="CHEBI:15378"/>
        <dbReference type="ChEBI" id="CHEBI:33019"/>
        <dbReference type="ChEBI" id="CHEBI:169974"/>
        <dbReference type="ChEBI" id="CHEBI:169975"/>
    </reaction>
    <physiologicalReaction direction="left-to-right" evidence="21">
        <dbReference type="Rhea" id="RHEA:67601"/>
    </physiologicalReaction>
</comment>
<dbReference type="GO" id="GO:0042262">
    <property type="term" value="P:DNA protection"/>
    <property type="evidence" value="ECO:0007669"/>
    <property type="project" value="InterPro"/>
</dbReference>
<dbReference type="Pfam" id="PF00293">
    <property type="entry name" value="NUDIX"/>
    <property type="match status" value="1"/>
</dbReference>
<dbReference type="CDD" id="cd03427">
    <property type="entry name" value="NUDIX_MTH1_Nudt1"/>
    <property type="match status" value="1"/>
</dbReference>
<dbReference type="EMBL" id="VYZN01000001">
    <property type="protein sequence ID" value="KAE9545027.1"/>
    <property type="molecule type" value="Genomic_DNA"/>
</dbReference>
<proteinExistence type="inferred from homology"/>
<dbReference type="InterPro" id="IPR000086">
    <property type="entry name" value="NUDIX_hydrolase_dom"/>
</dbReference>
<evidence type="ECO:0000256" key="12">
    <source>
        <dbReference type="ARBA" id="ARBA00024596"/>
    </source>
</evidence>
<dbReference type="InterPro" id="IPR003563">
    <property type="entry name" value="8ODP"/>
</dbReference>
<dbReference type="PANTHER" id="PTHR43758:SF2">
    <property type="entry name" value="OXIDIZED PURINE NUCLEOSIDE TRIPHOSPHATE HYDROLASE"/>
    <property type="match status" value="1"/>
</dbReference>
<comment type="function">
    <text evidence="23">Oxidized purine nucleoside triphosphate hydrolase which is a prominent sanitizer of the oxidized nucleotide pool. Catalyzes the hydrolysis of 2-oxo-dATP (2-hydroxy-dATP) into 2-oxo-dAMP. Also has a significant hydrolase activity toward 2-oxo-ATP, 8-oxo-dGTP and 8-oxo-dATP. Through the hydrolysis of oxidized purine nucleoside triphosphates, prevents their incorporation into DNA and the subsequent transversions A:T to C:G and G:C to T:A. Also catalyzes the hydrolysis of methylated purine nucleoside triphosphate preventing their integration into DNA. Through this antimutagenic activity protects cells from oxidative stress.</text>
</comment>
<feature type="domain" description="Nudix hydrolase" evidence="24">
    <location>
        <begin position="11"/>
        <end position="139"/>
    </location>
</feature>
<protein>
    <recommendedName>
        <fullName evidence="14">Oxidized purine nucleoside triphosphate hydrolase</fullName>
        <ecNumber evidence="13">3.6.1.56</ecNumber>
    </recommendedName>
    <alternativeName>
        <fullName evidence="18">2-hydroxy-dATP diphosphatase</fullName>
    </alternativeName>
    <alternativeName>
        <fullName evidence="17">7,8-dihydro-8-oxoguanine triphosphatase</fullName>
    </alternativeName>
    <alternativeName>
        <fullName evidence="16">8-oxo-dGTPase</fullName>
    </alternativeName>
    <alternativeName>
        <fullName evidence="19">Methylated purine nucleoside triphosphate hydrolase</fullName>
    </alternativeName>
    <alternativeName>
        <fullName evidence="15">Nucleoside diphosphate-linked moiety X motif 1</fullName>
    </alternativeName>
</protein>
<name>A0A6G0U7V0_APHGL</name>
<evidence type="ECO:0000256" key="14">
    <source>
        <dbReference type="ARBA" id="ARBA00026218"/>
    </source>
</evidence>
<evidence type="ECO:0000256" key="20">
    <source>
        <dbReference type="ARBA" id="ARBA00048002"/>
    </source>
</evidence>
<evidence type="ECO:0000256" key="6">
    <source>
        <dbReference type="ARBA" id="ARBA00022801"/>
    </source>
</evidence>